<dbReference type="InterPro" id="IPR044259">
    <property type="entry name" value="CYP37-like"/>
</dbReference>
<dbReference type="PANTHER" id="PTHR47318">
    <property type="entry name" value="PEPTIDYL-PROLYL CIS-TRANS ISOMERASE CYP37, CHLOROPLASTIC"/>
    <property type="match status" value="1"/>
</dbReference>
<evidence type="ECO:0000256" key="1">
    <source>
        <dbReference type="ARBA" id="ARBA00022723"/>
    </source>
</evidence>
<keyword evidence="3" id="KW-0793">Thylakoid</keyword>
<dbReference type="Pfam" id="PF01026">
    <property type="entry name" value="TatD_DNase"/>
    <property type="match status" value="1"/>
</dbReference>
<dbReference type="EMBL" id="JALJOV010000228">
    <property type="protein sequence ID" value="KAK9865663.1"/>
    <property type="molecule type" value="Genomic_DNA"/>
</dbReference>
<evidence type="ECO:0000256" key="2">
    <source>
        <dbReference type="ARBA" id="ARBA00022801"/>
    </source>
</evidence>
<reference evidence="5 6" key="1">
    <citation type="journal article" date="2024" name="Nat. Commun.">
        <title>Phylogenomics reveals the evolutionary origins of lichenization in chlorophyte algae.</title>
        <authorList>
            <person name="Puginier C."/>
            <person name="Libourel C."/>
            <person name="Otte J."/>
            <person name="Skaloud P."/>
            <person name="Haon M."/>
            <person name="Grisel S."/>
            <person name="Petersen M."/>
            <person name="Berrin J.G."/>
            <person name="Delaux P.M."/>
            <person name="Dal Grande F."/>
            <person name="Keller J."/>
        </authorList>
    </citation>
    <scope>NUCLEOTIDE SEQUENCE [LARGE SCALE GENOMIC DNA]</scope>
    <source>
        <strain evidence="5 6">SAG 2523</strain>
    </source>
</reference>
<evidence type="ECO:0000313" key="6">
    <source>
        <dbReference type="Proteomes" id="UP001485043"/>
    </source>
</evidence>
<dbReference type="AlphaFoldDB" id="A0AAW1TA17"/>
<feature type="domain" description="PPIase cyclophilin-type" evidence="4">
    <location>
        <begin position="586"/>
        <end position="734"/>
    </location>
</feature>
<name>A0AAW1TA17_9CHLO</name>
<dbReference type="GO" id="GO:0003755">
    <property type="term" value="F:peptidyl-prolyl cis-trans isomerase activity"/>
    <property type="evidence" value="ECO:0007669"/>
    <property type="project" value="InterPro"/>
</dbReference>
<dbReference type="Gene3D" id="3.20.20.140">
    <property type="entry name" value="Metal-dependent hydrolases"/>
    <property type="match status" value="1"/>
</dbReference>
<dbReference type="InterPro" id="IPR023222">
    <property type="entry name" value="PsbQ-like_dom_sf"/>
</dbReference>
<dbReference type="InterPro" id="IPR032466">
    <property type="entry name" value="Metal_Hydrolase"/>
</dbReference>
<dbReference type="Pfam" id="PF00160">
    <property type="entry name" value="Pro_isomerase"/>
    <property type="match status" value="1"/>
</dbReference>
<protein>
    <recommendedName>
        <fullName evidence="4">PPIase cyclophilin-type domain-containing protein</fullName>
    </recommendedName>
</protein>
<dbReference type="Pfam" id="PF21329">
    <property type="entry name" value="CYP38_PsbQ-like"/>
    <property type="match status" value="1"/>
</dbReference>
<dbReference type="GO" id="GO:0016788">
    <property type="term" value="F:hydrolase activity, acting on ester bonds"/>
    <property type="evidence" value="ECO:0007669"/>
    <property type="project" value="InterPro"/>
</dbReference>
<dbReference type="PROSITE" id="PS50072">
    <property type="entry name" value="CSA_PPIASE_2"/>
    <property type="match status" value="1"/>
</dbReference>
<keyword evidence="2" id="KW-0378">Hydrolase</keyword>
<organism evidence="5 6">
    <name type="scientific">Apatococcus fuscideae</name>
    <dbReference type="NCBI Taxonomy" id="2026836"/>
    <lineage>
        <taxon>Eukaryota</taxon>
        <taxon>Viridiplantae</taxon>
        <taxon>Chlorophyta</taxon>
        <taxon>core chlorophytes</taxon>
        <taxon>Trebouxiophyceae</taxon>
        <taxon>Chlorellales</taxon>
        <taxon>Chlorellaceae</taxon>
        <taxon>Apatococcus</taxon>
    </lineage>
</organism>
<sequence>MASTSGALSDQALFTYPAGRAPCSLVDIGLNLADSSFDKDRTEVVSRAKTAGVAAFIVTGSCLKTSRKAAELSEEISEVPVYFTAGVHPHNAKDCNGGTIEELQRLAAHPRCVAVGECGLDFNRNFSPPEVQKKWFSAQIALAARLRKSLFLHCRDASDEFAEILRQHTLTAPAVAHCFTGNRAELESLLALGCYIGITGWVCDDRPHRGGAELAALLPQIPYDRLMIETDAPYLTPRTIKPSRIRPSRNEPALLPHVLHQVAKSLGKPMEEVAEQTTRTANSVFDLHLDGLISGDSSWKPHAAHIVTGRRVACFLSGTPDTELELILGKLCLVKQPYEATTTMLAPGMQDPTLRTVAKPFHLISEPRAETPLHDTLQTTQRLAASAFAACQLAAAGWLGIAAAPLSLAPPAAAVLNSPNAQIPRSVDSALRRAIPAFNAEVKDLQGCLEDITFKLRIPQRKPWGTMQGDVTKAQLLLSKRDQLLRGTPVESVDYAGTLADDIEAGLRSVTAAIDARDPDKTSLRANRVLRDIASLELVQAPGIPYLIPKEYASRPRLNGRAVVDMVVERPNTGDAFLTRGGGGLQPQARLQLVVDGYSAPITAGNFIQNVQKGMYKDIKLNSSYISVLVGPQPKPGSELPLEILPLGGYEPIYRSALDVASGELPVLPLSIYGAVAMAHPPGDAEGLAASDQFFLYKFDRAASGLAGLAFDEGTFGVFGYVTQGAELLQQLASGDVIKEMILISGADRLQIPDAEARQ</sequence>
<dbReference type="PANTHER" id="PTHR47318:SF1">
    <property type="entry name" value="PEPTIDYL-PROLYL CIS-TRANS ISOMERASE CYP37, CHLOROPLASTIC"/>
    <property type="match status" value="1"/>
</dbReference>
<gene>
    <name evidence="5" type="ORF">WJX84_001494</name>
</gene>
<evidence type="ECO:0000256" key="3">
    <source>
        <dbReference type="ARBA" id="ARBA00023078"/>
    </source>
</evidence>
<dbReference type="InterPro" id="IPR001130">
    <property type="entry name" value="TatD-like"/>
</dbReference>
<keyword evidence="1" id="KW-0479">Metal-binding</keyword>
<dbReference type="CDD" id="cd01310">
    <property type="entry name" value="TatD_DNAse"/>
    <property type="match status" value="1"/>
</dbReference>
<dbReference type="PROSITE" id="PS01091">
    <property type="entry name" value="TATD_3"/>
    <property type="match status" value="1"/>
</dbReference>
<dbReference type="FunFam" id="3.20.20.140:FF:000005">
    <property type="entry name" value="TatD family hydrolase"/>
    <property type="match status" value="1"/>
</dbReference>
<dbReference type="SUPFAM" id="SSF51556">
    <property type="entry name" value="Metallo-dependent hydrolases"/>
    <property type="match status" value="1"/>
</dbReference>
<proteinExistence type="predicted"/>
<dbReference type="GO" id="GO:0046872">
    <property type="term" value="F:metal ion binding"/>
    <property type="evidence" value="ECO:0007669"/>
    <property type="project" value="UniProtKB-KW"/>
</dbReference>
<dbReference type="Proteomes" id="UP001485043">
    <property type="component" value="Unassembled WGS sequence"/>
</dbReference>
<evidence type="ECO:0000259" key="4">
    <source>
        <dbReference type="PROSITE" id="PS50072"/>
    </source>
</evidence>
<dbReference type="Gene3D" id="1.20.120.290">
    <property type="entry name" value="Oxygen-evolving enhancer protein 3 (PsbQ), four-helix up-down bundle"/>
    <property type="match status" value="1"/>
</dbReference>
<dbReference type="InterPro" id="IPR002130">
    <property type="entry name" value="Cyclophilin-type_PPIase_dom"/>
</dbReference>
<dbReference type="InterPro" id="IPR018228">
    <property type="entry name" value="DNase_TatD-rel_CS"/>
</dbReference>
<comment type="caution">
    <text evidence="5">The sequence shown here is derived from an EMBL/GenBank/DDBJ whole genome shotgun (WGS) entry which is preliminary data.</text>
</comment>
<dbReference type="InterPro" id="IPR048563">
    <property type="entry name" value="CYP38_PsbQ-like"/>
</dbReference>
<keyword evidence="6" id="KW-1185">Reference proteome</keyword>
<evidence type="ECO:0000313" key="5">
    <source>
        <dbReference type="EMBL" id="KAK9865663.1"/>
    </source>
</evidence>
<dbReference type="InterPro" id="IPR029000">
    <property type="entry name" value="Cyclophilin-like_dom_sf"/>
</dbReference>
<accession>A0AAW1TA17</accession>
<dbReference type="SUPFAM" id="SSF50891">
    <property type="entry name" value="Cyclophilin-like"/>
    <property type="match status" value="1"/>
</dbReference>
<dbReference type="Gene3D" id="2.40.100.10">
    <property type="entry name" value="Cyclophilin-like"/>
    <property type="match status" value="1"/>
</dbReference>